<dbReference type="EMBL" id="DAKRPA010000122">
    <property type="protein sequence ID" value="DAZ97894.1"/>
    <property type="molecule type" value="Genomic_DNA"/>
</dbReference>
<dbReference type="SMART" id="SM00154">
    <property type="entry name" value="ZnF_AN1"/>
    <property type="match status" value="2"/>
</dbReference>
<keyword evidence="2" id="KW-0677">Repeat</keyword>
<feature type="domain" description="AN1-type" evidence="8">
    <location>
        <begin position="1"/>
        <end position="49"/>
    </location>
</feature>
<dbReference type="InterPro" id="IPR035896">
    <property type="entry name" value="AN1-like_Znf"/>
</dbReference>
<evidence type="ECO:0000313" key="9">
    <source>
        <dbReference type="EMBL" id="DAZ97894.1"/>
    </source>
</evidence>
<dbReference type="AlphaFoldDB" id="A0AAV2YX89"/>
<keyword evidence="1" id="KW-0479">Metal-binding</keyword>
<feature type="domain" description="C2H2-type" evidence="7">
    <location>
        <begin position="213"/>
        <end position="241"/>
    </location>
</feature>
<dbReference type="GO" id="GO:0008270">
    <property type="term" value="F:zinc ion binding"/>
    <property type="evidence" value="ECO:0007669"/>
    <property type="project" value="UniProtKB-KW"/>
</dbReference>
<dbReference type="InterPro" id="IPR000058">
    <property type="entry name" value="Znf_AN1"/>
</dbReference>
<feature type="compositionally biased region" description="Basic and acidic residues" evidence="6">
    <location>
        <begin position="304"/>
        <end position="313"/>
    </location>
</feature>
<evidence type="ECO:0008006" key="11">
    <source>
        <dbReference type="Google" id="ProtNLM"/>
    </source>
</evidence>
<evidence type="ECO:0000259" key="7">
    <source>
        <dbReference type="PROSITE" id="PS50157"/>
    </source>
</evidence>
<dbReference type="InterPro" id="IPR057357">
    <property type="entry name" value="Znf-C2H2_ZFAND2A/B"/>
</dbReference>
<dbReference type="PANTHER" id="PTHR14677">
    <property type="entry name" value="ARSENITE INDUCUBLE RNA ASSOCIATED PROTEIN AIP-1-RELATED"/>
    <property type="match status" value="1"/>
</dbReference>
<dbReference type="InterPro" id="IPR013087">
    <property type="entry name" value="Znf_C2H2_type"/>
</dbReference>
<dbReference type="PANTHER" id="PTHR14677:SF20">
    <property type="entry name" value="ZINC FINGER AN1-TYPE CONTAINING 2A-RELATED"/>
    <property type="match status" value="1"/>
</dbReference>
<evidence type="ECO:0000256" key="2">
    <source>
        <dbReference type="ARBA" id="ARBA00022737"/>
    </source>
</evidence>
<accession>A0AAV2YX89</accession>
<dbReference type="Pfam" id="PF01428">
    <property type="entry name" value="zf-AN1"/>
    <property type="match status" value="2"/>
</dbReference>
<evidence type="ECO:0000256" key="5">
    <source>
        <dbReference type="PROSITE-ProRule" id="PRU00042"/>
    </source>
</evidence>
<dbReference type="Gene3D" id="4.10.1110.10">
    <property type="entry name" value="AN1-like Zinc finger"/>
    <property type="match status" value="2"/>
</dbReference>
<comment type="caution">
    <text evidence="9">The sequence shown here is derived from an EMBL/GenBank/DDBJ whole genome shotgun (WGS) entry which is preliminary data.</text>
</comment>
<keyword evidence="10" id="KW-1185">Reference proteome</keyword>
<evidence type="ECO:0000256" key="3">
    <source>
        <dbReference type="ARBA" id="ARBA00022771"/>
    </source>
</evidence>
<proteinExistence type="predicted"/>
<reference evidence="9" key="2">
    <citation type="journal article" date="2023" name="Microbiol Resour">
        <title>Decontamination and Annotation of the Draft Genome Sequence of the Oomycete Lagenidium giganteum ARSEF 373.</title>
        <authorList>
            <person name="Morgan W.R."/>
            <person name="Tartar A."/>
        </authorList>
    </citation>
    <scope>NUCLEOTIDE SEQUENCE</scope>
    <source>
        <strain evidence="9">ARSEF 373</strain>
    </source>
</reference>
<gene>
    <name evidence="9" type="ORF">N0F65_012157</name>
</gene>
<evidence type="ECO:0000259" key="8">
    <source>
        <dbReference type="PROSITE" id="PS51039"/>
    </source>
</evidence>
<dbReference type="GO" id="GO:0005737">
    <property type="term" value="C:cytoplasm"/>
    <property type="evidence" value="ECO:0007669"/>
    <property type="project" value="TreeGrafter"/>
</dbReference>
<evidence type="ECO:0000256" key="4">
    <source>
        <dbReference type="ARBA" id="ARBA00022833"/>
    </source>
</evidence>
<reference evidence="9" key="1">
    <citation type="submission" date="2022-11" db="EMBL/GenBank/DDBJ databases">
        <authorList>
            <person name="Morgan W.R."/>
            <person name="Tartar A."/>
        </authorList>
    </citation>
    <scope>NUCLEOTIDE SEQUENCE</scope>
    <source>
        <strain evidence="9">ARSEF 373</strain>
    </source>
</reference>
<dbReference type="SMART" id="SM00355">
    <property type="entry name" value="ZnF_C2H2"/>
    <property type="match status" value="2"/>
</dbReference>
<dbReference type="PROSITE" id="PS51039">
    <property type="entry name" value="ZF_AN1"/>
    <property type="match status" value="2"/>
</dbReference>
<keyword evidence="3 5" id="KW-0863">Zinc-finger</keyword>
<protein>
    <recommendedName>
        <fullName evidence="11">Zinc finger AN1 and C2H2 domain-containing stress-associated protein 16</fullName>
    </recommendedName>
</protein>
<sequence length="313" mass="34102">MDVGEHCYVAQCNQVDFLPFTCDCCDKVYCLEHRSYDAHECPSAGSKDRRVIKCPVCGDHFHWTSDQDVNEVWEAHARSNQCTNERLQAMRAAKKKKKKARCAADRCREVLLSSNTYHCTACNQDVCLKHRFEDDHNCQEVRKNRRQTATARFNAPAAAPRFNSAQLQRDAKQAAATVVSGTTSVVNAAMTNARAAATAASNAASELVTTSSEECPQCGVKFAYVSQLVAHFNRAHPEPRTRAPSSLPQAPAAAQQVASTAGGREVCPQCRAVFDNVEALIQHAESAHMGGSRSQVTAGNPSARDGDGKCLLM</sequence>
<keyword evidence="4" id="KW-0862">Zinc</keyword>
<evidence type="ECO:0000256" key="6">
    <source>
        <dbReference type="SAM" id="MobiDB-lite"/>
    </source>
</evidence>
<evidence type="ECO:0000313" key="10">
    <source>
        <dbReference type="Proteomes" id="UP001146120"/>
    </source>
</evidence>
<feature type="region of interest" description="Disordered" evidence="6">
    <location>
        <begin position="285"/>
        <end position="313"/>
    </location>
</feature>
<feature type="domain" description="AN1-type" evidence="8">
    <location>
        <begin position="96"/>
        <end position="146"/>
    </location>
</feature>
<dbReference type="SUPFAM" id="SSF118310">
    <property type="entry name" value="AN1-like Zinc finger"/>
    <property type="match status" value="2"/>
</dbReference>
<dbReference type="Proteomes" id="UP001146120">
    <property type="component" value="Unassembled WGS sequence"/>
</dbReference>
<dbReference type="PROSITE" id="PS00028">
    <property type="entry name" value="ZINC_FINGER_C2H2_1"/>
    <property type="match status" value="2"/>
</dbReference>
<evidence type="ECO:0000256" key="1">
    <source>
        <dbReference type="ARBA" id="ARBA00022723"/>
    </source>
</evidence>
<dbReference type="Gene3D" id="3.30.160.60">
    <property type="entry name" value="Classic Zinc Finger"/>
    <property type="match status" value="1"/>
</dbReference>
<dbReference type="Pfam" id="PF25403">
    <property type="entry name" value="zf-C2H2_ZFAND2"/>
    <property type="match status" value="1"/>
</dbReference>
<name>A0AAV2YX89_9STRA</name>
<organism evidence="9 10">
    <name type="scientific">Lagenidium giganteum</name>
    <dbReference type="NCBI Taxonomy" id="4803"/>
    <lineage>
        <taxon>Eukaryota</taxon>
        <taxon>Sar</taxon>
        <taxon>Stramenopiles</taxon>
        <taxon>Oomycota</taxon>
        <taxon>Peronosporomycetes</taxon>
        <taxon>Pythiales</taxon>
        <taxon>Pythiaceae</taxon>
    </lineage>
</organism>
<dbReference type="PROSITE" id="PS50157">
    <property type="entry name" value="ZINC_FINGER_C2H2_2"/>
    <property type="match status" value="1"/>
</dbReference>